<name>A0AAD5XNK0_9FUNG</name>
<proteinExistence type="predicted"/>
<dbReference type="PROSITE" id="PS51257">
    <property type="entry name" value="PROKAR_LIPOPROTEIN"/>
    <property type="match status" value="1"/>
</dbReference>
<dbReference type="AlphaFoldDB" id="A0AAD5XNK0"/>
<evidence type="ECO:0000313" key="1">
    <source>
        <dbReference type="EMBL" id="KAJ3180456.1"/>
    </source>
</evidence>
<organism evidence="1 2">
    <name type="scientific">Geranomyces variabilis</name>
    <dbReference type="NCBI Taxonomy" id="109894"/>
    <lineage>
        <taxon>Eukaryota</taxon>
        <taxon>Fungi</taxon>
        <taxon>Fungi incertae sedis</taxon>
        <taxon>Chytridiomycota</taxon>
        <taxon>Chytridiomycota incertae sedis</taxon>
        <taxon>Chytridiomycetes</taxon>
        <taxon>Spizellomycetales</taxon>
        <taxon>Powellomycetaceae</taxon>
        <taxon>Geranomyces</taxon>
    </lineage>
</organism>
<dbReference type="EMBL" id="JADGJQ010000016">
    <property type="protein sequence ID" value="KAJ3180456.1"/>
    <property type="molecule type" value="Genomic_DNA"/>
</dbReference>
<keyword evidence="2" id="KW-1185">Reference proteome</keyword>
<evidence type="ECO:0000313" key="2">
    <source>
        <dbReference type="Proteomes" id="UP001212152"/>
    </source>
</evidence>
<accession>A0AAD5XNK0</accession>
<comment type="caution">
    <text evidence="1">The sequence shown here is derived from an EMBL/GenBank/DDBJ whole genome shotgun (WGS) entry which is preliminary data.</text>
</comment>
<sequence length="105" mass="11034">MVKVFWVHPNLGLSCSTRFTRCEIDGSVWEGVGVAPHVACAADDALDVALHEALELIVPDLEADPVLRKRPRGRGAATFGRVTLDEAVAGTVADKTVAAPGDVGK</sequence>
<protein>
    <submittedName>
        <fullName evidence="1">Uncharacterized protein</fullName>
    </submittedName>
</protein>
<dbReference type="Proteomes" id="UP001212152">
    <property type="component" value="Unassembled WGS sequence"/>
</dbReference>
<gene>
    <name evidence="1" type="ORF">HDU87_001965</name>
</gene>
<reference evidence="1" key="1">
    <citation type="submission" date="2020-05" db="EMBL/GenBank/DDBJ databases">
        <title>Phylogenomic resolution of chytrid fungi.</title>
        <authorList>
            <person name="Stajich J.E."/>
            <person name="Amses K."/>
            <person name="Simmons R."/>
            <person name="Seto K."/>
            <person name="Myers J."/>
            <person name="Bonds A."/>
            <person name="Quandt C.A."/>
            <person name="Barry K."/>
            <person name="Liu P."/>
            <person name="Grigoriev I."/>
            <person name="Longcore J.E."/>
            <person name="James T.Y."/>
        </authorList>
    </citation>
    <scope>NUCLEOTIDE SEQUENCE</scope>
    <source>
        <strain evidence="1">JEL0379</strain>
    </source>
</reference>